<name>A0ABT1REB6_9HYPH</name>
<dbReference type="Pfam" id="PF02738">
    <property type="entry name" value="MoCoBD_1"/>
    <property type="match status" value="1"/>
</dbReference>
<dbReference type="RefSeq" id="WP_256120151.1">
    <property type="nucleotide sequence ID" value="NZ_WHSB02000013.1"/>
</dbReference>
<dbReference type="InterPro" id="IPR046867">
    <property type="entry name" value="AldOxase/xan_DH_MoCoBD2"/>
</dbReference>
<sequence>MQMRSFGQSIKRKEDPAFLTGKGRYVDDIELPNMAHAAFVRSPLAHAKIKSIDASAARAMDGVIAVITYHELPETLRQRRLPLVVPVESLTNPRLPYTLARDEVCYVGEAIAIVVAENRYIAEDAVAQVMVDLEPLGVVADCRAGLLEGAPRSHLGADSNIAATMPSVTGDIDAAFSNARHVFKESIFQHRGGAFFMECRGAIAHYDQFSENLLVYVSSQGVHRIKRSFHELFDIQDSKLRIVTPDVGGGFGPKGSYYVEYGAVAAASMATGRPVKWIEDRRENFVATHQERDQYWDVEIAVDENAKILGVRGTLTHDNGAYTPWGIVLPWISVATVPGPYVIPAYDMTLISVITNKVPTTPVRGAGRPQAVFVMERLLERVAKELGLDPAEVRRRNFIKPEQMPYDVGVIFRDGRPVVYDSGDYPKCQEVALEAINYEAFAERQKAALSEGRYIGIGIGNAVEATGLGPYEGVTVRIGTNGNITAYTGATPQGQAHKTTLAQIVADHFGVSIDAVTVETGDTSNISFGIGTFASRTAVNAGSSAHLAGQAVATKVREIAAQLLEVEPDDIELTDGVARVKGPSNRFKTLRELAVYSLGKPGFSLAPGMTPGLENTAYFTPTQSSYANGTSVAEVEVDVETGRVHINRLVMSHDCGRVINPMVVDGQVVGGVAHGVGNALFERMVHDDQAQPLSTNFGEYMLPLAADVPRVEIHHQETASPNNPLGVKGAGEGGTIPTIVAIVNAVANALAPLGVHIAEAPLSPQRIIQLIDEAKARSVA</sequence>
<dbReference type="SUPFAM" id="SSF56003">
    <property type="entry name" value="Molybdenum cofactor-binding domain"/>
    <property type="match status" value="1"/>
</dbReference>
<keyword evidence="5" id="KW-1185">Reference proteome</keyword>
<dbReference type="Pfam" id="PF01315">
    <property type="entry name" value="Ald_Xan_dh_C"/>
    <property type="match status" value="1"/>
</dbReference>
<feature type="domain" description="Aldehyde oxidase/xanthine dehydrogenase a/b hammerhead" evidence="3">
    <location>
        <begin position="20"/>
        <end position="137"/>
    </location>
</feature>
<dbReference type="PANTHER" id="PTHR11908:SF132">
    <property type="entry name" value="ALDEHYDE OXIDASE 1-RELATED"/>
    <property type="match status" value="1"/>
</dbReference>
<dbReference type="InterPro" id="IPR037165">
    <property type="entry name" value="AldOxase/xan_DH_Mopterin-bd_sf"/>
</dbReference>
<keyword evidence="1" id="KW-0500">Molybdenum</keyword>
<organism evidence="4 5">
    <name type="scientific">Shinella lacus</name>
    <dbReference type="NCBI Taxonomy" id="2654216"/>
    <lineage>
        <taxon>Bacteria</taxon>
        <taxon>Pseudomonadati</taxon>
        <taxon>Pseudomonadota</taxon>
        <taxon>Alphaproteobacteria</taxon>
        <taxon>Hyphomicrobiales</taxon>
        <taxon>Rhizobiaceae</taxon>
        <taxon>Shinella</taxon>
    </lineage>
</organism>
<dbReference type="InterPro" id="IPR036856">
    <property type="entry name" value="Ald_Oxase/Xan_DH_a/b_sf"/>
</dbReference>
<dbReference type="PANTHER" id="PTHR11908">
    <property type="entry name" value="XANTHINE DEHYDROGENASE"/>
    <property type="match status" value="1"/>
</dbReference>
<gene>
    <name evidence="4" type="ORF">GB927_026080</name>
</gene>
<evidence type="ECO:0000256" key="2">
    <source>
        <dbReference type="ARBA" id="ARBA00023002"/>
    </source>
</evidence>
<dbReference type="EMBL" id="WHSB02000013">
    <property type="protein sequence ID" value="MCQ4633534.1"/>
    <property type="molecule type" value="Genomic_DNA"/>
</dbReference>
<evidence type="ECO:0000256" key="1">
    <source>
        <dbReference type="ARBA" id="ARBA00022505"/>
    </source>
</evidence>
<dbReference type="Proteomes" id="UP000996601">
    <property type="component" value="Unassembled WGS sequence"/>
</dbReference>
<dbReference type="Gene3D" id="3.30.365.10">
    <property type="entry name" value="Aldehyde oxidase/xanthine dehydrogenase, molybdopterin binding domain"/>
    <property type="match status" value="4"/>
</dbReference>
<comment type="caution">
    <text evidence="4">The sequence shown here is derived from an EMBL/GenBank/DDBJ whole genome shotgun (WGS) entry which is preliminary data.</text>
</comment>
<dbReference type="Gene3D" id="3.90.1170.50">
    <property type="entry name" value="Aldehyde oxidase/xanthine dehydrogenase, a/b hammerhead"/>
    <property type="match status" value="1"/>
</dbReference>
<protein>
    <submittedName>
        <fullName evidence="4">Xanthine dehydrogenase family protein molybdopterin-binding subunit</fullName>
    </submittedName>
</protein>
<dbReference type="InterPro" id="IPR016208">
    <property type="entry name" value="Ald_Oxase/xanthine_DH-like"/>
</dbReference>
<dbReference type="InterPro" id="IPR000674">
    <property type="entry name" value="Ald_Oxase/Xan_DH_a/b"/>
</dbReference>
<proteinExistence type="predicted"/>
<keyword evidence="2" id="KW-0560">Oxidoreductase</keyword>
<evidence type="ECO:0000313" key="5">
    <source>
        <dbReference type="Proteomes" id="UP000996601"/>
    </source>
</evidence>
<accession>A0ABT1REB6</accession>
<dbReference type="InterPro" id="IPR008274">
    <property type="entry name" value="AldOxase/xan_DH_MoCoBD1"/>
</dbReference>
<evidence type="ECO:0000313" key="4">
    <source>
        <dbReference type="EMBL" id="MCQ4633534.1"/>
    </source>
</evidence>
<reference evidence="4" key="1">
    <citation type="submission" date="2021-07" db="EMBL/GenBank/DDBJ databases">
        <title>Shinella sp. nov., a novel member of the genus Shinella from water.</title>
        <authorList>
            <person name="Deng Y."/>
        </authorList>
    </citation>
    <scope>NUCLEOTIDE SEQUENCE</scope>
    <source>
        <strain evidence="4">CPCC 100929</strain>
    </source>
</reference>
<dbReference type="SUPFAM" id="SSF54665">
    <property type="entry name" value="CO dehydrogenase molybdoprotein N-domain-like"/>
    <property type="match status" value="1"/>
</dbReference>
<dbReference type="Pfam" id="PF20256">
    <property type="entry name" value="MoCoBD_2"/>
    <property type="match status" value="1"/>
</dbReference>
<dbReference type="SMART" id="SM01008">
    <property type="entry name" value="Ald_Xan_dh_C"/>
    <property type="match status" value="1"/>
</dbReference>
<evidence type="ECO:0000259" key="3">
    <source>
        <dbReference type="SMART" id="SM01008"/>
    </source>
</evidence>